<feature type="compositionally biased region" description="Low complexity" evidence="7">
    <location>
        <begin position="36"/>
        <end position="63"/>
    </location>
</feature>
<feature type="compositionally biased region" description="Basic residues" evidence="7">
    <location>
        <begin position="195"/>
        <end position="209"/>
    </location>
</feature>
<proteinExistence type="predicted"/>
<accession>A0A0A8ZMI9</accession>
<dbReference type="NCBIfam" id="TIGR01568">
    <property type="entry name" value="A_thal_3678"/>
    <property type="match status" value="1"/>
</dbReference>
<dbReference type="PANTHER" id="PTHR33057:SF91">
    <property type="entry name" value="TRANSCRIPTION REPRESSOR"/>
    <property type="match status" value="1"/>
</dbReference>
<evidence type="ECO:0000256" key="5">
    <source>
        <dbReference type="ARBA" id="ARBA00023242"/>
    </source>
</evidence>
<evidence type="ECO:0000256" key="3">
    <source>
        <dbReference type="ARBA" id="ARBA00023015"/>
    </source>
</evidence>
<comment type="subcellular location">
    <subcellularLocation>
        <location evidence="1 6">Nucleus</location>
    </subcellularLocation>
</comment>
<evidence type="ECO:0000256" key="7">
    <source>
        <dbReference type="SAM" id="MobiDB-lite"/>
    </source>
</evidence>
<evidence type="ECO:0000256" key="2">
    <source>
        <dbReference type="ARBA" id="ARBA00022491"/>
    </source>
</evidence>
<feature type="region of interest" description="Disordered" evidence="7">
    <location>
        <begin position="136"/>
        <end position="163"/>
    </location>
</feature>
<dbReference type="PROSITE" id="PS51754">
    <property type="entry name" value="OVATE"/>
    <property type="match status" value="1"/>
</dbReference>
<keyword evidence="4 6" id="KW-0804">Transcription</keyword>
<keyword evidence="3 6" id="KW-0805">Transcription regulation</keyword>
<feature type="region of interest" description="Disordered" evidence="7">
    <location>
        <begin position="88"/>
        <end position="124"/>
    </location>
</feature>
<dbReference type="GO" id="GO:0005634">
    <property type="term" value="C:nucleus"/>
    <property type="evidence" value="ECO:0007669"/>
    <property type="project" value="UniProtKB-SubCell"/>
</dbReference>
<feature type="domain" description="OVATE" evidence="8">
    <location>
        <begin position="244"/>
        <end position="303"/>
    </location>
</feature>
<evidence type="ECO:0000256" key="1">
    <source>
        <dbReference type="ARBA" id="ARBA00004123"/>
    </source>
</evidence>
<dbReference type="PANTHER" id="PTHR33057">
    <property type="entry name" value="TRANSCRIPTION REPRESSOR OFP7-RELATED"/>
    <property type="match status" value="1"/>
</dbReference>
<feature type="compositionally biased region" description="Acidic residues" evidence="7">
    <location>
        <begin position="147"/>
        <end position="163"/>
    </location>
</feature>
<dbReference type="EMBL" id="GBRH01259925">
    <property type="protein sequence ID" value="JAD37970.1"/>
    <property type="molecule type" value="Transcribed_RNA"/>
</dbReference>
<evidence type="ECO:0000313" key="9">
    <source>
        <dbReference type="EMBL" id="JAD37970.1"/>
    </source>
</evidence>
<evidence type="ECO:0000256" key="4">
    <source>
        <dbReference type="ARBA" id="ARBA00023163"/>
    </source>
</evidence>
<organism evidence="9">
    <name type="scientific">Arundo donax</name>
    <name type="common">Giant reed</name>
    <name type="synonym">Donax arundinaceus</name>
    <dbReference type="NCBI Taxonomy" id="35708"/>
    <lineage>
        <taxon>Eukaryota</taxon>
        <taxon>Viridiplantae</taxon>
        <taxon>Streptophyta</taxon>
        <taxon>Embryophyta</taxon>
        <taxon>Tracheophyta</taxon>
        <taxon>Spermatophyta</taxon>
        <taxon>Magnoliopsida</taxon>
        <taxon>Liliopsida</taxon>
        <taxon>Poales</taxon>
        <taxon>Poaceae</taxon>
        <taxon>PACMAD clade</taxon>
        <taxon>Arundinoideae</taxon>
        <taxon>Arundineae</taxon>
        <taxon>Arundo</taxon>
    </lineage>
</organism>
<evidence type="ECO:0000256" key="6">
    <source>
        <dbReference type="RuleBase" id="RU367028"/>
    </source>
</evidence>
<dbReference type="AlphaFoldDB" id="A0A0A8ZMI9"/>
<reference evidence="9" key="1">
    <citation type="submission" date="2014-09" db="EMBL/GenBank/DDBJ databases">
        <authorList>
            <person name="Magalhaes I.L.F."/>
            <person name="Oliveira U."/>
            <person name="Santos F.R."/>
            <person name="Vidigal T.H.D.A."/>
            <person name="Brescovit A.D."/>
            <person name="Santos A.J."/>
        </authorList>
    </citation>
    <scope>NUCLEOTIDE SEQUENCE</scope>
    <source>
        <tissue evidence="9">Shoot tissue taken approximately 20 cm above the soil surface</tissue>
    </source>
</reference>
<feature type="region of interest" description="Disordered" evidence="7">
    <location>
        <begin position="182"/>
        <end position="212"/>
    </location>
</feature>
<dbReference type="InterPro" id="IPR006458">
    <property type="entry name" value="Ovate_C"/>
</dbReference>
<feature type="region of interest" description="Disordered" evidence="7">
    <location>
        <begin position="1"/>
        <end position="63"/>
    </location>
</feature>
<keyword evidence="2 6" id="KW-0678">Repressor</keyword>
<protein>
    <recommendedName>
        <fullName evidence="6">Transcription repressor</fullName>
    </recommendedName>
    <alternativeName>
        <fullName evidence="6">Ovate family protein</fullName>
    </alternativeName>
</protein>
<dbReference type="Pfam" id="PF04844">
    <property type="entry name" value="Ovate"/>
    <property type="match status" value="1"/>
</dbReference>
<comment type="function">
    <text evidence="6">Transcriptional repressor that regulates multiple aspects of plant growth and development.</text>
</comment>
<feature type="compositionally biased region" description="Basic and acidic residues" evidence="7">
    <location>
        <begin position="88"/>
        <end position="99"/>
    </location>
</feature>
<keyword evidence="5 6" id="KW-0539">Nucleus</keyword>
<dbReference type="GO" id="GO:0045892">
    <property type="term" value="P:negative regulation of DNA-templated transcription"/>
    <property type="evidence" value="ECO:0007669"/>
    <property type="project" value="UniProtKB-UniRule"/>
</dbReference>
<evidence type="ECO:0000259" key="8">
    <source>
        <dbReference type="PROSITE" id="PS51754"/>
    </source>
</evidence>
<sequence>MQSVDSSSGGSGGRRLKDRLARLLRPANSLLRSPCSSSSSTSTATTAAATTTTTSTSSSSTDTAAANYTIITGALLPRAAEPFSAALDRLRHPPPEQRTRRNKAQQHKEDTSSSFRHGSRRRFKSVVVDKAGVRTLSSNPYGFTTSDDGDGEDDTDGYGDDETETLTFFSSRSLMSSDSSVFYTSKQTQPQPPKNKSHRHHQRRRRRRPAASCVETCGGASEPGFRPLVVTEAAEDEVRRGLAVVKRSRDPYGDFRESMVEMIVGRQVFGAAELEELLRSYLSLNAPRFHHVILQAFSDIWVVLHGGG</sequence>
<name>A0A0A8ZMI9_ARUDO</name>
<dbReference type="InterPro" id="IPR038933">
    <property type="entry name" value="Ovate"/>
</dbReference>
<reference evidence="9" key="2">
    <citation type="journal article" date="2015" name="Data Brief">
        <title>Shoot transcriptome of the giant reed, Arundo donax.</title>
        <authorList>
            <person name="Barrero R.A."/>
            <person name="Guerrero F.D."/>
            <person name="Moolhuijzen P."/>
            <person name="Goolsby J.A."/>
            <person name="Tidwell J."/>
            <person name="Bellgard S.E."/>
            <person name="Bellgard M.I."/>
        </authorList>
    </citation>
    <scope>NUCLEOTIDE SEQUENCE</scope>
    <source>
        <tissue evidence="9">Shoot tissue taken approximately 20 cm above the soil surface</tissue>
    </source>
</reference>